<dbReference type="EMBL" id="JTDL01000140">
    <property type="protein sequence ID" value="KHL01612.1"/>
    <property type="molecule type" value="Genomic_DNA"/>
</dbReference>
<dbReference type="InterPro" id="IPR009057">
    <property type="entry name" value="Homeodomain-like_sf"/>
</dbReference>
<evidence type="ECO:0000256" key="4">
    <source>
        <dbReference type="PROSITE-ProRule" id="PRU00335"/>
    </source>
</evidence>
<keyword evidence="3" id="KW-0804">Transcription</keyword>
<dbReference type="PROSITE" id="PS50977">
    <property type="entry name" value="HTH_TETR_2"/>
    <property type="match status" value="1"/>
</dbReference>
<dbReference type="PANTHER" id="PTHR30055">
    <property type="entry name" value="HTH-TYPE TRANSCRIPTIONAL REGULATOR RUTR"/>
    <property type="match status" value="1"/>
</dbReference>
<proteinExistence type="predicted"/>
<dbReference type="Pfam" id="PF00440">
    <property type="entry name" value="TetR_N"/>
    <property type="match status" value="1"/>
</dbReference>
<dbReference type="Gene3D" id="1.10.357.10">
    <property type="entry name" value="Tetracycline Repressor, domain 2"/>
    <property type="match status" value="1"/>
</dbReference>
<dbReference type="AlphaFoldDB" id="A0A0B2AIN0"/>
<keyword evidence="7" id="KW-1185">Reference proteome</keyword>
<sequence>MSEQQRVRLSPEDRRAQLIAVGVNFLADHALDELTMDELARRAGVSRPLVFHYFETRQGMHRAVVTTARDSLLVASVPRQDLAPRERIRDTLLRIAVFVQEHRGTFYSLVRGTASGDPEVRRIVDESRDLNAERLYDSFIELGLADTTLLRVALRSWVAFAEETLISLAIERETNADGIVRFLEASLHGMVNSIRDQRL</sequence>
<dbReference type="InterPro" id="IPR054129">
    <property type="entry name" value="DesT_TetR_C"/>
</dbReference>
<comment type="caution">
    <text evidence="6">The sequence shown here is derived from an EMBL/GenBank/DDBJ whole genome shotgun (WGS) entry which is preliminary data.</text>
</comment>
<feature type="domain" description="HTH tetR-type" evidence="5">
    <location>
        <begin position="12"/>
        <end position="72"/>
    </location>
</feature>
<evidence type="ECO:0000256" key="1">
    <source>
        <dbReference type="ARBA" id="ARBA00023015"/>
    </source>
</evidence>
<evidence type="ECO:0000256" key="2">
    <source>
        <dbReference type="ARBA" id="ARBA00023125"/>
    </source>
</evidence>
<protein>
    <submittedName>
        <fullName evidence="6">TetR family transcriptional regulator</fullName>
    </submittedName>
</protein>
<dbReference type="GO" id="GO:0003700">
    <property type="term" value="F:DNA-binding transcription factor activity"/>
    <property type="evidence" value="ECO:0007669"/>
    <property type="project" value="TreeGrafter"/>
</dbReference>
<dbReference type="PANTHER" id="PTHR30055:SF226">
    <property type="entry name" value="HTH-TYPE TRANSCRIPTIONAL REGULATOR PKSA"/>
    <property type="match status" value="1"/>
</dbReference>
<dbReference type="RefSeq" id="WP_043125384.1">
    <property type="nucleotide sequence ID" value="NZ_JTDL01000140.1"/>
</dbReference>
<gene>
    <name evidence="6" type="ORF">LK10_15320</name>
</gene>
<dbReference type="Proteomes" id="UP000030982">
    <property type="component" value="Unassembled WGS sequence"/>
</dbReference>
<evidence type="ECO:0000313" key="7">
    <source>
        <dbReference type="Proteomes" id="UP000030982"/>
    </source>
</evidence>
<keyword evidence="1" id="KW-0805">Transcription regulation</keyword>
<keyword evidence="2 4" id="KW-0238">DNA-binding</keyword>
<dbReference type="GO" id="GO:0000976">
    <property type="term" value="F:transcription cis-regulatory region binding"/>
    <property type="evidence" value="ECO:0007669"/>
    <property type="project" value="TreeGrafter"/>
</dbReference>
<name>A0A0B2AIN0_9MICC</name>
<dbReference type="STRING" id="1338436.LK10_15320"/>
<dbReference type="InterPro" id="IPR001647">
    <property type="entry name" value="HTH_TetR"/>
</dbReference>
<evidence type="ECO:0000313" key="6">
    <source>
        <dbReference type="EMBL" id="KHL01612.1"/>
    </source>
</evidence>
<dbReference type="OrthoDB" id="8479950at2"/>
<evidence type="ECO:0000259" key="5">
    <source>
        <dbReference type="PROSITE" id="PS50977"/>
    </source>
</evidence>
<reference evidence="6 7" key="1">
    <citation type="submission" date="2014-09" db="EMBL/GenBank/DDBJ databases">
        <title>Genome sequence of Sinomonas sp. MUSC 117.</title>
        <authorList>
            <person name="Lee L.-H."/>
        </authorList>
    </citation>
    <scope>NUCLEOTIDE SEQUENCE [LARGE SCALE GENOMIC DNA]</scope>
    <source>
        <strain evidence="6 7">MUSC 117</strain>
    </source>
</reference>
<dbReference type="InterPro" id="IPR050109">
    <property type="entry name" value="HTH-type_TetR-like_transc_reg"/>
</dbReference>
<evidence type="ECO:0000256" key="3">
    <source>
        <dbReference type="ARBA" id="ARBA00023163"/>
    </source>
</evidence>
<dbReference type="Pfam" id="PF21943">
    <property type="entry name" value="TetR_C_46"/>
    <property type="match status" value="1"/>
</dbReference>
<organism evidence="6 7">
    <name type="scientific">Sinomonas humi</name>
    <dbReference type="NCBI Taxonomy" id="1338436"/>
    <lineage>
        <taxon>Bacteria</taxon>
        <taxon>Bacillati</taxon>
        <taxon>Actinomycetota</taxon>
        <taxon>Actinomycetes</taxon>
        <taxon>Micrococcales</taxon>
        <taxon>Micrococcaceae</taxon>
        <taxon>Sinomonas</taxon>
    </lineage>
</organism>
<accession>A0A0B2AIN0</accession>
<dbReference type="SUPFAM" id="SSF46689">
    <property type="entry name" value="Homeodomain-like"/>
    <property type="match status" value="1"/>
</dbReference>
<feature type="DNA-binding region" description="H-T-H motif" evidence="4">
    <location>
        <begin position="35"/>
        <end position="54"/>
    </location>
</feature>